<evidence type="ECO:0000256" key="7">
    <source>
        <dbReference type="SAM" id="Phobius"/>
    </source>
</evidence>
<dbReference type="SUPFAM" id="SSF53649">
    <property type="entry name" value="Alkaline phosphatase-like"/>
    <property type="match status" value="1"/>
</dbReference>
<reference evidence="10" key="1">
    <citation type="submission" date="2018-04" db="EMBL/GenBank/DDBJ databases">
        <authorList>
            <person name="Watanabe M."/>
            <person name="Kojima H."/>
        </authorList>
    </citation>
    <scope>NUCLEOTIDE SEQUENCE [LARGE SCALE GENOMIC DNA]</scope>
    <source>
        <strain evidence="10">Dysh456</strain>
    </source>
</reference>
<feature type="transmembrane region" description="Helical" evidence="7">
    <location>
        <begin position="55"/>
        <end position="74"/>
    </location>
</feature>
<evidence type="ECO:0000256" key="5">
    <source>
        <dbReference type="ARBA" id="ARBA00023136"/>
    </source>
</evidence>
<keyword evidence="2" id="KW-1003">Cell membrane</keyword>
<name>A0A2Z6E7Q5_9GAMM</name>
<evidence type="ECO:0000259" key="8">
    <source>
        <dbReference type="Pfam" id="PF00884"/>
    </source>
</evidence>
<feature type="transmembrane region" description="Helical" evidence="7">
    <location>
        <begin position="140"/>
        <end position="163"/>
    </location>
</feature>
<dbReference type="Proteomes" id="UP000270530">
    <property type="component" value="Chromosome"/>
</dbReference>
<accession>A0A2Z6E7Q5</accession>
<feature type="domain" description="Sulfatase N-terminal" evidence="8">
    <location>
        <begin position="235"/>
        <end position="473"/>
    </location>
</feature>
<reference evidence="10" key="2">
    <citation type="submission" date="2018-06" db="EMBL/GenBank/DDBJ databases">
        <title>Genome sequence of Rhodanobacteraceae bacterium strain Dysh456.</title>
        <authorList>
            <person name="Fukui M."/>
        </authorList>
    </citation>
    <scope>NUCLEOTIDE SEQUENCE [LARGE SCALE GENOMIC DNA]</scope>
    <source>
        <strain evidence="10">Dysh456</strain>
    </source>
</reference>
<evidence type="ECO:0000256" key="6">
    <source>
        <dbReference type="SAM" id="MobiDB-lite"/>
    </source>
</evidence>
<dbReference type="EMBL" id="AP018560">
    <property type="protein sequence ID" value="BBD81153.1"/>
    <property type="molecule type" value="Genomic_DNA"/>
</dbReference>
<keyword evidence="4 7" id="KW-1133">Transmembrane helix</keyword>
<comment type="subcellular location">
    <subcellularLocation>
        <location evidence="1">Cell membrane</location>
        <topology evidence="1">Multi-pass membrane protein</topology>
    </subcellularLocation>
</comment>
<keyword evidence="5 7" id="KW-0472">Membrane</keyword>
<dbReference type="PANTHER" id="PTHR47371">
    <property type="entry name" value="LIPOTEICHOIC ACID SYNTHASE"/>
    <property type="match status" value="1"/>
</dbReference>
<dbReference type="InterPro" id="IPR000917">
    <property type="entry name" value="Sulfatase_N"/>
</dbReference>
<evidence type="ECO:0000313" key="9">
    <source>
        <dbReference type="EMBL" id="BBD81153.1"/>
    </source>
</evidence>
<sequence>MTLAALGFVVLTGWLDGGAGVAPGRLLAQPLYPLANALPGLLLAGLLLALTRRVLLSFGLVLALQGLLVTVSRLKMQNLRMPLVPADFDMLGQLRGGGAHLLLGYLPRGFWPYLAALAALGMIVALWRREPPLLTPRPRLARLLAGGACALALVSLIAGLPLWGALYNGHRLWLEPWSASGTVEHSGLQSALVMYRLQDATRRPKPDPRAAAALIGETSPAVRERLQQAGVGERPDIVVVQSESFFDPAILRGYAGTDLTPNLHRLAAQGASGPLRVPTFGGGTIRTEFEVLTGLSLRYFDELKFPYLQMRAKVVPGLVRSLRAHGYETLAIHGNDPGFWNRSQAFRALGFDRFVAQSAFPADAPYDGKYMADRAMTDQILDELKDSGPPQFVFAISLEAHGPYDVEPADPAERDAIPVPPGVTGKARRELQNYLYHIRHADQELGRLAEALAARERPTLLLFYGDHLPGLTDSFRALGFVDGRDMLSEPGTWLLLDTHGGDRPAREELAAWMLPGRVLAAAGIHDEPYFALTQVLAPQLTPLTRAPEAPPVDALRDRTLDRAMASVARLRLDGKLDRLFAPQGLLAPPRPPRTGPFEDTPMRGVSQ</sequence>
<feature type="region of interest" description="Disordered" evidence="6">
    <location>
        <begin position="582"/>
        <end position="607"/>
    </location>
</feature>
<feature type="transmembrane region" description="Helical" evidence="7">
    <location>
        <begin position="30"/>
        <end position="48"/>
    </location>
</feature>
<dbReference type="InterPro" id="IPR050448">
    <property type="entry name" value="OpgB/LTA_synthase_biosynth"/>
</dbReference>
<dbReference type="GO" id="GO:0005886">
    <property type="term" value="C:plasma membrane"/>
    <property type="evidence" value="ECO:0007669"/>
    <property type="project" value="UniProtKB-SubCell"/>
</dbReference>
<organism evidence="9 10">
    <name type="scientific">Aerosticca soli</name>
    <dbReference type="NCBI Taxonomy" id="2010829"/>
    <lineage>
        <taxon>Bacteria</taxon>
        <taxon>Pseudomonadati</taxon>
        <taxon>Pseudomonadota</taxon>
        <taxon>Gammaproteobacteria</taxon>
        <taxon>Lysobacterales</taxon>
        <taxon>Rhodanobacteraceae</taxon>
        <taxon>Aerosticca</taxon>
    </lineage>
</organism>
<keyword evidence="3 7" id="KW-0812">Transmembrane</keyword>
<evidence type="ECO:0000256" key="1">
    <source>
        <dbReference type="ARBA" id="ARBA00004651"/>
    </source>
</evidence>
<evidence type="ECO:0000256" key="2">
    <source>
        <dbReference type="ARBA" id="ARBA00022475"/>
    </source>
</evidence>
<dbReference type="InterPro" id="IPR017850">
    <property type="entry name" value="Alkaline_phosphatase_core_sf"/>
</dbReference>
<feature type="transmembrane region" description="Helical" evidence="7">
    <location>
        <begin position="110"/>
        <end position="128"/>
    </location>
</feature>
<evidence type="ECO:0000256" key="3">
    <source>
        <dbReference type="ARBA" id="ARBA00022692"/>
    </source>
</evidence>
<dbReference type="Pfam" id="PF00884">
    <property type="entry name" value="Sulfatase"/>
    <property type="match status" value="1"/>
</dbReference>
<evidence type="ECO:0000313" key="10">
    <source>
        <dbReference type="Proteomes" id="UP000270530"/>
    </source>
</evidence>
<proteinExistence type="predicted"/>
<dbReference type="Gene3D" id="3.40.720.10">
    <property type="entry name" value="Alkaline Phosphatase, subunit A"/>
    <property type="match status" value="1"/>
</dbReference>
<dbReference type="AlphaFoldDB" id="A0A2Z6E7Q5"/>
<dbReference type="CDD" id="cd16015">
    <property type="entry name" value="LTA_synthase"/>
    <property type="match status" value="1"/>
</dbReference>
<dbReference type="KEGG" id="rbd:ALSL_2529"/>
<keyword evidence="10" id="KW-1185">Reference proteome</keyword>
<evidence type="ECO:0000256" key="4">
    <source>
        <dbReference type="ARBA" id="ARBA00022989"/>
    </source>
</evidence>
<dbReference type="PANTHER" id="PTHR47371:SF3">
    <property type="entry name" value="PHOSPHOGLYCEROL TRANSFERASE I"/>
    <property type="match status" value="1"/>
</dbReference>
<gene>
    <name evidence="9" type="ORF">ALSL_2529</name>
</gene>
<protein>
    <submittedName>
        <fullName evidence="9">Cyclic beta-1,2-glucan modification transmembrane protein</fullName>
    </submittedName>
</protein>